<evidence type="ECO:0000256" key="3">
    <source>
        <dbReference type="ARBA" id="ARBA00022679"/>
    </source>
</evidence>
<dbReference type="InterPro" id="IPR042104">
    <property type="entry name" value="PKS_dehydratase_sf"/>
</dbReference>
<dbReference type="Gene3D" id="3.40.366.10">
    <property type="entry name" value="Malonyl-Coenzyme A Acyl Carrier Protein, domain 2"/>
    <property type="match status" value="1"/>
</dbReference>
<dbReference type="Gene3D" id="3.90.470.20">
    <property type="entry name" value="4'-phosphopantetheinyl transferase domain"/>
    <property type="match status" value="2"/>
</dbReference>
<evidence type="ECO:0000256" key="1">
    <source>
        <dbReference type="ARBA" id="ARBA00022450"/>
    </source>
</evidence>
<dbReference type="InterPro" id="IPR016035">
    <property type="entry name" value="Acyl_Trfase/lysoPLipase"/>
</dbReference>
<evidence type="ECO:0000259" key="4">
    <source>
        <dbReference type="PROSITE" id="PS52004"/>
    </source>
</evidence>
<dbReference type="Gene3D" id="3.40.47.10">
    <property type="match status" value="1"/>
</dbReference>
<dbReference type="SUPFAM" id="SSF52151">
    <property type="entry name" value="FabD/lysophospholipase-like"/>
    <property type="match status" value="1"/>
</dbReference>
<comment type="caution">
    <text evidence="5">The sequence shown here is derived from an EMBL/GenBank/DDBJ whole genome shotgun (WGS) entry which is preliminary data.</text>
</comment>
<dbReference type="EMBL" id="BAAAGS010000050">
    <property type="protein sequence ID" value="GAA0550312.1"/>
    <property type="molecule type" value="Genomic_DNA"/>
</dbReference>
<dbReference type="InterPro" id="IPR020841">
    <property type="entry name" value="PKS_Beta-ketoAc_synthase_dom"/>
</dbReference>
<dbReference type="CDD" id="cd00833">
    <property type="entry name" value="PKS"/>
    <property type="match status" value="1"/>
</dbReference>
<evidence type="ECO:0000256" key="2">
    <source>
        <dbReference type="ARBA" id="ARBA00022553"/>
    </source>
</evidence>
<organism evidence="5 6">
    <name type="scientific">Saccharopolyspora erythraea</name>
    <name type="common">Streptomyces erythraeus</name>
    <dbReference type="NCBI Taxonomy" id="1836"/>
    <lineage>
        <taxon>Bacteria</taxon>
        <taxon>Bacillati</taxon>
        <taxon>Actinomycetota</taxon>
        <taxon>Actinomycetes</taxon>
        <taxon>Pseudonocardiales</taxon>
        <taxon>Pseudonocardiaceae</taxon>
        <taxon>Saccharopolyspora</taxon>
    </lineage>
</organism>
<dbReference type="Pfam" id="PF14765">
    <property type="entry name" value="PS-DH"/>
    <property type="match status" value="1"/>
</dbReference>
<gene>
    <name evidence="5" type="ORF">GCM10009533_56020</name>
</gene>
<keyword evidence="6" id="KW-1185">Reference proteome</keyword>
<dbReference type="Pfam" id="PF00109">
    <property type="entry name" value="ketoacyl-synt"/>
    <property type="match status" value="1"/>
</dbReference>
<dbReference type="Pfam" id="PF00698">
    <property type="entry name" value="Acyl_transf_1"/>
    <property type="match status" value="1"/>
</dbReference>
<keyword evidence="3" id="KW-0808">Transferase</keyword>
<dbReference type="InterPro" id="IPR008278">
    <property type="entry name" value="4-PPantetheinyl_Trfase_dom"/>
</dbReference>
<reference evidence="5 6" key="1">
    <citation type="journal article" date="2019" name="Int. J. Syst. Evol. Microbiol.">
        <title>The Global Catalogue of Microorganisms (GCM) 10K type strain sequencing project: providing services to taxonomists for standard genome sequencing and annotation.</title>
        <authorList>
            <consortium name="The Broad Institute Genomics Platform"/>
            <consortium name="The Broad Institute Genome Sequencing Center for Infectious Disease"/>
            <person name="Wu L."/>
            <person name="Ma J."/>
        </authorList>
    </citation>
    <scope>NUCLEOTIDE SEQUENCE [LARGE SCALE GENOMIC DNA]</scope>
    <source>
        <strain evidence="5 6">JCM 10303</strain>
    </source>
</reference>
<dbReference type="InterPro" id="IPR020807">
    <property type="entry name" value="PKS_DH"/>
</dbReference>
<accession>A0ABN1DS49</accession>
<name>A0ABN1DS49_SACER</name>
<dbReference type="InterPro" id="IPR014043">
    <property type="entry name" value="Acyl_transferase_dom"/>
</dbReference>
<protein>
    <submittedName>
        <fullName evidence="5">Type I polyketide synthase</fullName>
    </submittedName>
</protein>
<dbReference type="PANTHER" id="PTHR43775">
    <property type="entry name" value="FATTY ACID SYNTHASE"/>
    <property type="match status" value="1"/>
</dbReference>
<proteinExistence type="predicted"/>
<dbReference type="Pfam" id="PF02801">
    <property type="entry name" value="Ketoacyl-synt_C"/>
    <property type="match status" value="1"/>
</dbReference>
<dbReference type="SUPFAM" id="SSF56214">
    <property type="entry name" value="4'-phosphopantetheinyl transferase"/>
    <property type="match status" value="2"/>
</dbReference>
<dbReference type="Pfam" id="PF01648">
    <property type="entry name" value="ACPS"/>
    <property type="match status" value="1"/>
</dbReference>
<feature type="domain" description="Ketosynthase family 3 (KS3)" evidence="4">
    <location>
        <begin position="5"/>
        <end position="464"/>
    </location>
</feature>
<keyword evidence="2" id="KW-0597">Phosphoprotein</keyword>
<dbReference type="Pfam" id="PF16197">
    <property type="entry name" value="KAsynt_C_assoc"/>
    <property type="match status" value="1"/>
</dbReference>
<dbReference type="SMART" id="SM00827">
    <property type="entry name" value="PKS_AT"/>
    <property type="match status" value="1"/>
</dbReference>
<dbReference type="PROSITE" id="PS52004">
    <property type="entry name" value="KS3_2"/>
    <property type="match status" value="1"/>
</dbReference>
<dbReference type="SMART" id="SM00826">
    <property type="entry name" value="PKS_DH"/>
    <property type="match status" value="1"/>
</dbReference>
<dbReference type="InterPro" id="IPR050091">
    <property type="entry name" value="PKS_NRPS_Biosynth_Enz"/>
</dbReference>
<dbReference type="InterPro" id="IPR032821">
    <property type="entry name" value="PKS_assoc"/>
</dbReference>
<dbReference type="Gene3D" id="3.10.129.110">
    <property type="entry name" value="Polyketide synthase dehydratase"/>
    <property type="match status" value="1"/>
</dbReference>
<dbReference type="InterPro" id="IPR001227">
    <property type="entry name" value="Ac_transferase_dom_sf"/>
</dbReference>
<dbReference type="InterPro" id="IPR037143">
    <property type="entry name" value="4-PPantetheinyl_Trfase_dom_sf"/>
</dbReference>
<dbReference type="InterPro" id="IPR014031">
    <property type="entry name" value="Ketoacyl_synth_C"/>
</dbReference>
<dbReference type="InterPro" id="IPR049551">
    <property type="entry name" value="PKS_DH_C"/>
</dbReference>
<dbReference type="InterPro" id="IPR014030">
    <property type="entry name" value="Ketoacyl_synth_N"/>
</dbReference>
<dbReference type="InterPro" id="IPR016039">
    <property type="entry name" value="Thiolase-like"/>
</dbReference>
<dbReference type="InterPro" id="IPR016036">
    <property type="entry name" value="Malonyl_transacylase_ACP-bd"/>
</dbReference>
<dbReference type="Proteomes" id="UP001500729">
    <property type="component" value="Unassembled WGS sequence"/>
</dbReference>
<dbReference type="SUPFAM" id="SSF53901">
    <property type="entry name" value="Thiolase-like"/>
    <property type="match status" value="1"/>
</dbReference>
<evidence type="ECO:0000313" key="5">
    <source>
        <dbReference type="EMBL" id="GAA0550312.1"/>
    </source>
</evidence>
<dbReference type="SUPFAM" id="SSF55048">
    <property type="entry name" value="Probable ACP-binding domain of malonyl-CoA ACP transacylase"/>
    <property type="match status" value="1"/>
</dbReference>
<dbReference type="SMART" id="SM00825">
    <property type="entry name" value="PKS_KS"/>
    <property type="match status" value="1"/>
</dbReference>
<dbReference type="InterPro" id="IPR018201">
    <property type="entry name" value="Ketoacyl_synth_AS"/>
</dbReference>
<sequence length="1457" mass="157028">MVSRQEPVAIVGMAAMFPGAPDLDAYWHNLVTGVDAITDVPHDRRDPDFHDARAGGPLPPDRTYCHRGGFLTEPVSVDAGAFGIMPNSVEGMEPDQLIALKVAADAVADAGGRARLRDRDRVGVVLGRGGYLAPGLLRYDQRVRTVRQVLRTLSELMPSIEPDRLREVREALLDPLGPVRPESTIGLVPNLVASRVANRLDFGGIAYTVDAACASSLVAVDHAVRELTGGRCDVVLAGGVHHCHDDTLWSMFTQLGALSPSQRIRPLSREADGLLIGEGTGVVVLKRLADARRDGDRVYAVIRGVGGSSDGRRSSLLHPDSGGQLLALRRAWEAAGLDPAEPGSVGLLEAHGTATRAGDEAEISTLAEVFGGPGGPPAVIGSVKSMIGHALPAAGIAGLIKAALAVHHRTLLPTLHCADPNPLLETTRFGVIDTARPWEDTGPRRAAVNAFGFGGVNAHVVLEEWENRVAGRVSVREPERILRVCASGPEEMRTLLDRPDRELLGSGPVPTGPCRMGIADPTAHRLSVARKVVARGQGWRGRNDVWFTTSPLLEAPDARTAFVFPGLEAEFAPRCADVAVHFGLDVPEVSDDDLSARAAAVSGVGRLLATALRRLGVRPDGLAGHSIGEWTAMVVAGMQPEVSQRGALERFWPGGFEVPEVDFVALGCSAEEAGRRIRGLPELVVSHDNAPRQSIVCGSPPAVRRLAGRCRADGVFATVLPFRSGFHTPMFEPYLAPFARLLAELELRAPEVPVWSATTAAPYPAEPGEIRERYLEHLVRAVRFRDLTEAMHAAGFRVFVQMGPGQLASFIADTLGDRPHLAVSAGSARRDGMAQLRRVLTALWVEGAAPDFDALDGRTGGGSGTVRLSTGTRLLSVAPHTRGLLDRAPGVRPGRLGGGVAAEFDGLLEQTRQAAVVVAEAAAERARRDNRSAPLKTAQTPQSDERTAVLPVSLRTMPYLRDHRFFRQRADWPDETDRRPVVPATTLIDLVLSEVERAWPGGVVVAVHDARFHRWLVAAPDRDVPVRMRRDGAMVSVSVGEFASMAVEIAGSYPRTALCEETGSGAPAPMTASEVYRQREMFHGPGFQGLTDITSMGPEHISGEITAPAAPGALLDNAGQLLGCWLMAREPDRLLAFPSGMGRITFFGPQPPPGAHLSCHVRARTPDSSTLEMDAHLVHKGQVWVEITAWRDVRLECDRRAHRVYAFPQRNMLSERRPGGWTLVEDRWPGPASRDIYAGIHLSAPEREVYDGLRPGRQRHWLLGRIAVKDAVRSWLWQHGERSVYPAEIHVRNDERGRPYVTGRHRELPAFAVSLAHSGDIAVALVRAGAHGPATGIDAQQVTPMSPALRTALTGAEHELLASLAGTGDEALWFTRFWAAKEAVGKALGTGLAGTPQDLVVVAADRSRARVSVRTRGEPRGRAFVVEHVQVSGRSANDYVVTWTVEEQREITLEKLP</sequence>
<dbReference type="PROSITE" id="PS00606">
    <property type="entry name" value="KS3_1"/>
    <property type="match status" value="1"/>
</dbReference>
<keyword evidence="1" id="KW-0596">Phosphopantetheine</keyword>
<evidence type="ECO:0000313" key="6">
    <source>
        <dbReference type="Proteomes" id="UP001500729"/>
    </source>
</evidence>
<dbReference type="PANTHER" id="PTHR43775:SF37">
    <property type="entry name" value="SI:DKEY-61P9.11"/>
    <property type="match status" value="1"/>
</dbReference>